<organism evidence="3">
    <name type="scientific">Theileria annulata</name>
    <dbReference type="NCBI Taxonomy" id="5874"/>
    <lineage>
        <taxon>Eukaryota</taxon>
        <taxon>Sar</taxon>
        <taxon>Alveolata</taxon>
        <taxon>Apicomplexa</taxon>
        <taxon>Aconoidasida</taxon>
        <taxon>Piroplasmida</taxon>
        <taxon>Theileriidae</taxon>
        <taxon>Theileria</taxon>
    </lineage>
</organism>
<accession>A0A3B0MEG7</accession>
<evidence type="ECO:0000313" key="3">
    <source>
        <dbReference type="EMBL" id="SVP88181.1"/>
    </source>
</evidence>
<evidence type="ECO:0000313" key="4">
    <source>
        <dbReference type="EMBL" id="SVP89362.1"/>
    </source>
</evidence>
<dbReference type="EMBL" id="UIVT01000001">
    <property type="protein sequence ID" value="SVP88181.1"/>
    <property type="molecule type" value="Genomic_DNA"/>
</dbReference>
<dbReference type="VEuPathDB" id="PiroplasmaDB:TA05535"/>
<feature type="chain" id="PRO_5036075953" description="SfiI-subtelomeric related protein family member" evidence="2">
    <location>
        <begin position="26"/>
        <end position="464"/>
    </location>
</feature>
<feature type="signal peptide" evidence="2">
    <location>
        <begin position="1"/>
        <end position="25"/>
    </location>
</feature>
<dbReference type="EMBL" id="UIVS01000001">
    <property type="protein sequence ID" value="SVP89362.1"/>
    <property type="molecule type" value="Genomic_DNA"/>
</dbReference>
<dbReference type="Pfam" id="PF04385">
    <property type="entry name" value="FAINT"/>
    <property type="match status" value="2"/>
</dbReference>
<keyword evidence="2" id="KW-0732">Signal</keyword>
<feature type="compositionally biased region" description="Pro residues" evidence="1">
    <location>
        <begin position="337"/>
        <end position="347"/>
    </location>
</feature>
<evidence type="ECO:0000256" key="2">
    <source>
        <dbReference type="SAM" id="SignalP"/>
    </source>
</evidence>
<feature type="compositionally biased region" description="Polar residues" evidence="1">
    <location>
        <begin position="389"/>
        <end position="417"/>
    </location>
</feature>
<feature type="compositionally biased region" description="Polar residues" evidence="1">
    <location>
        <begin position="27"/>
        <end position="39"/>
    </location>
</feature>
<name>A0A3B0MEG7_THEAN</name>
<reference evidence="3" key="1">
    <citation type="submission" date="2018-07" db="EMBL/GenBank/DDBJ databases">
        <authorList>
            <person name="Quirk P.G."/>
            <person name="Krulwich T.A."/>
        </authorList>
    </citation>
    <scope>NUCLEOTIDE SEQUENCE</scope>
    <source>
        <strain evidence="3">Anand</strain>
    </source>
</reference>
<proteinExistence type="predicted"/>
<feature type="region of interest" description="Disordered" evidence="1">
    <location>
        <begin position="237"/>
        <end position="464"/>
    </location>
</feature>
<evidence type="ECO:0008006" key="5">
    <source>
        <dbReference type="Google" id="ProtNLM"/>
    </source>
</evidence>
<feature type="compositionally biased region" description="Polar residues" evidence="1">
    <location>
        <begin position="426"/>
        <end position="437"/>
    </location>
</feature>
<feature type="compositionally biased region" description="Low complexity" evidence="1">
    <location>
        <begin position="348"/>
        <end position="381"/>
    </location>
</feature>
<dbReference type="InterPro" id="IPR007480">
    <property type="entry name" value="DUF529"/>
</dbReference>
<feature type="compositionally biased region" description="Low complexity" evidence="1">
    <location>
        <begin position="286"/>
        <end position="318"/>
    </location>
</feature>
<sequence length="464" mass="49198">MKKCIISLNLLYYITFFHRFNGAESQSASLSTGQPTSGTAAVDSGSTNPPVTTTITPITLDISKSKDTNEFNYLKNGNFRTYTPKPNNVFNKIVKKPIIGNGVDIWTAKHNDNALKAVLMGTKKEPKHLAILMKDNTFILLYKSGKGQPWEDLTKDKRDITMLKFLGENDVELSKTDYKVDLVDLSFTFTFKSGVKCMKVTYNNTQLWKHCDDARFSEIKSLSLDLASNKLFVKNPSDESKELDFKPTSPPTTPTTTACTTPQGTQSSGSGTARGTTPGSTPPTGTPTTTTPSGTPTGTVTEGSGTGTVSGTPPSGSDSGSGRGSGSGTARGTTPGSTPPTGTPTTPPGTTQTPEGTGSGTSSGTPSGTTPSSGTSTTSRTTTKESDRGTPTQPGSTEYDNLLNQNLEVLKQKSTQTETEDKEPEPTQQTTPIESTQKPSSESTKPESTETQGYTQPETTPTTN</sequence>
<protein>
    <recommendedName>
        <fullName evidence="5">SfiI-subtelomeric related protein family member</fullName>
    </recommendedName>
</protein>
<feature type="compositionally biased region" description="Low complexity" evidence="1">
    <location>
        <begin position="254"/>
        <end position="279"/>
    </location>
</feature>
<evidence type="ECO:0000256" key="1">
    <source>
        <dbReference type="SAM" id="MobiDB-lite"/>
    </source>
</evidence>
<feature type="compositionally biased region" description="Gly residues" evidence="1">
    <location>
        <begin position="319"/>
        <end position="329"/>
    </location>
</feature>
<dbReference type="AlphaFoldDB" id="A0A3B0MEG7"/>
<feature type="region of interest" description="Disordered" evidence="1">
    <location>
        <begin position="27"/>
        <end position="52"/>
    </location>
</feature>
<gene>
    <name evidence="3" type="ORF">TAT_000005100</name>
    <name evidence="4" type="ORF">TAV_000005100</name>
</gene>
<feature type="compositionally biased region" description="Polar residues" evidence="1">
    <location>
        <begin position="452"/>
        <end position="464"/>
    </location>
</feature>